<evidence type="ECO:0000313" key="2">
    <source>
        <dbReference type="Proteomes" id="UP001146505"/>
    </source>
</evidence>
<accession>A0A9X3M769</accession>
<dbReference type="Pfam" id="PF21997">
    <property type="entry name" value="DUF6928"/>
    <property type="match status" value="1"/>
</dbReference>
<keyword evidence="2" id="KW-1185">Reference proteome</keyword>
<dbReference type="AlphaFoldDB" id="A0A9X3M769"/>
<organism evidence="1 2">
    <name type="scientific">Corynebacterium macclintockiae</name>
    <dbReference type="NCBI Taxonomy" id="2913501"/>
    <lineage>
        <taxon>Bacteria</taxon>
        <taxon>Bacillati</taxon>
        <taxon>Actinomycetota</taxon>
        <taxon>Actinomycetes</taxon>
        <taxon>Mycobacteriales</taxon>
        <taxon>Corynebacteriaceae</taxon>
        <taxon>Corynebacterium</taxon>
    </lineage>
</organism>
<reference evidence="1" key="1">
    <citation type="submission" date="2022-02" db="EMBL/GenBank/DDBJ databases">
        <title>Corynebacterium sp. from urogenital microbiome.</title>
        <authorList>
            <person name="Cappelli E.A."/>
            <person name="Ribeiro T.G."/>
            <person name="Peixe L."/>
        </authorList>
    </citation>
    <scope>NUCLEOTIDE SEQUENCE</scope>
    <source>
        <strain evidence="1">C9Ua_112</strain>
    </source>
</reference>
<dbReference type="InterPro" id="IPR053847">
    <property type="entry name" value="DUF6928"/>
</dbReference>
<name>A0A9X3M769_9CORY</name>
<dbReference type="RefSeq" id="WP_034978210.1">
    <property type="nucleotide sequence ID" value="NZ_CP180526.1"/>
</dbReference>
<evidence type="ECO:0000313" key="1">
    <source>
        <dbReference type="EMBL" id="MCZ9305517.1"/>
    </source>
</evidence>
<dbReference type="GeneID" id="301813549"/>
<dbReference type="EMBL" id="JAKMUV010000010">
    <property type="protein sequence ID" value="MCZ9305517.1"/>
    <property type="molecule type" value="Genomic_DNA"/>
</dbReference>
<sequence length="304" mass="32482">MTLVTLWFVNAANPSTVVHQEHKVDRGFARKYLAQLNPAWPLTHIGDFDMTRSATPGVDEFYIGGYPGLSVVQTVIPDLRKLSELPERYRTLVNAADVYASCVVADPETAASTKPGDGGDPASTEVNETFGGFAHWAGGTLKRSFCATQETVFEDTGLPCEFEADFWAGTTEAHGIQLPFIPAELATAAIESWLGFSLTESAPALPVAAFAVDGRPEAKSSEYDGLTHGPSQPEDKVSVYDEEQGYDDYAAPSGASEPSSAEVAKNVLNSLSSGARKGFSATIKGLRGASKKIGDEVRRRSRGN</sequence>
<dbReference type="Proteomes" id="UP001146505">
    <property type="component" value="Unassembled WGS sequence"/>
</dbReference>
<protein>
    <submittedName>
        <fullName evidence="1">Uncharacterized protein</fullName>
    </submittedName>
</protein>
<gene>
    <name evidence="1" type="ORF">L8U58_08285</name>
</gene>
<proteinExistence type="predicted"/>
<comment type="caution">
    <text evidence="1">The sequence shown here is derived from an EMBL/GenBank/DDBJ whole genome shotgun (WGS) entry which is preliminary data.</text>
</comment>